<dbReference type="AlphaFoldDB" id="A0AAX6HKB0"/>
<keyword evidence="1" id="KW-0812">Transmembrane</keyword>
<evidence type="ECO:0000313" key="3">
    <source>
        <dbReference type="Proteomes" id="UP001140949"/>
    </source>
</evidence>
<keyword evidence="3" id="KW-1185">Reference proteome</keyword>
<dbReference type="Proteomes" id="UP001140949">
    <property type="component" value="Unassembled WGS sequence"/>
</dbReference>
<feature type="transmembrane region" description="Helical" evidence="1">
    <location>
        <begin position="12"/>
        <end position="31"/>
    </location>
</feature>
<proteinExistence type="predicted"/>
<evidence type="ECO:0000256" key="1">
    <source>
        <dbReference type="SAM" id="Phobius"/>
    </source>
</evidence>
<sequence length="55" mass="6467">MAFDSLTWKRELTLHQLYCHVILVIILRLLINSNTLLEHCCLMNMVKKGEKLLRG</sequence>
<evidence type="ECO:0000313" key="2">
    <source>
        <dbReference type="EMBL" id="KAJ6841520.1"/>
    </source>
</evidence>
<keyword evidence="1" id="KW-1133">Transmembrane helix</keyword>
<dbReference type="EMBL" id="JANAVB010008599">
    <property type="protein sequence ID" value="KAJ6841520.1"/>
    <property type="molecule type" value="Genomic_DNA"/>
</dbReference>
<reference evidence="2" key="1">
    <citation type="journal article" date="2023" name="GigaByte">
        <title>Genome assembly of the bearded iris, Iris pallida Lam.</title>
        <authorList>
            <person name="Bruccoleri R.E."/>
            <person name="Oakeley E.J."/>
            <person name="Faust A.M.E."/>
            <person name="Altorfer M."/>
            <person name="Dessus-Babus S."/>
            <person name="Burckhardt D."/>
            <person name="Oertli M."/>
            <person name="Naumann U."/>
            <person name="Petersen F."/>
            <person name="Wong J."/>
        </authorList>
    </citation>
    <scope>NUCLEOTIDE SEQUENCE</scope>
    <source>
        <strain evidence="2">GSM-AAB239-AS_SAM_17_03QT</strain>
    </source>
</reference>
<organism evidence="2 3">
    <name type="scientific">Iris pallida</name>
    <name type="common">Sweet iris</name>
    <dbReference type="NCBI Taxonomy" id="29817"/>
    <lineage>
        <taxon>Eukaryota</taxon>
        <taxon>Viridiplantae</taxon>
        <taxon>Streptophyta</taxon>
        <taxon>Embryophyta</taxon>
        <taxon>Tracheophyta</taxon>
        <taxon>Spermatophyta</taxon>
        <taxon>Magnoliopsida</taxon>
        <taxon>Liliopsida</taxon>
        <taxon>Asparagales</taxon>
        <taxon>Iridaceae</taxon>
        <taxon>Iridoideae</taxon>
        <taxon>Irideae</taxon>
        <taxon>Iris</taxon>
    </lineage>
</organism>
<reference evidence="2" key="2">
    <citation type="submission" date="2023-04" db="EMBL/GenBank/DDBJ databases">
        <authorList>
            <person name="Bruccoleri R.E."/>
            <person name="Oakeley E.J."/>
            <person name="Faust A.-M."/>
            <person name="Dessus-Babus S."/>
            <person name="Altorfer M."/>
            <person name="Burckhardt D."/>
            <person name="Oertli M."/>
            <person name="Naumann U."/>
            <person name="Petersen F."/>
            <person name="Wong J."/>
        </authorList>
    </citation>
    <scope>NUCLEOTIDE SEQUENCE</scope>
    <source>
        <strain evidence="2">GSM-AAB239-AS_SAM_17_03QT</strain>
        <tissue evidence="2">Leaf</tissue>
    </source>
</reference>
<comment type="caution">
    <text evidence="2">The sequence shown here is derived from an EMBL/GenBank/DDBJ whole genome shotgun (WGS) entry which is preliminary data.</text>
</comment>
<name>A0AAX6HKB0_IRIPA</name>
<accession>A0AAX6HKB0</accession>
<gene>
    <name evidence="2" type="ORF">M6B38_306535</name>
</gene>
<protein>
    <submittedName>
        <fullName evidence="2">Vesicle transport protein GOT1</fullName>
    </submittedName>
</protein>
<keyword evidence="1" id="KW-0472">Membrane</keyword>